<evidence type="ECO:0000313" key="7">
    <source>
        <dbReference type="Proteomes" id="UP000824998"/>
    </source>
</evidence>
<comment type="subcellular location">
    <subcellularLocation>
        <location evidence="1">Membrane</location>
        <topology evidence="1">Multi-pass membrane protein</topology>
    </subcellularLocation>
</comment>
<name>A0A9P7YFW6_9HELO</name>
<dbReference type="GO" id="GO:0016020">
    <property type="term" value="C:membrane"/>
    <property type="evidence" value="ECO:0007669"/>
    <property type="project" value="UniProtKB-SubCell"/>
</dbReference>
<feature type="transmembrane region" description="Helical" evidence="5">
    <location>
        <begin position="75"/>
        <end position="101"/>
    </location>
</feature>
<sequence length="284" mass="31675">MTSVVKFFLIGGPLLLIILIAIAGFAYSRILYLNLPIPQSLALFAVVLPIITGISMQGIYGLIQRASQNEQYQITVPFVVVISFQLIYETVVATLALTYIIPPSSLHCGLEDRWAKLFHAKNGEAIRKIQNAFNCCGLHSVKDRAFPFPGQQPSSCAETLHRANSCFGPWRQSEQTQAGLLFLVAILVFVVKAISIINLLTSSNWKRSTIRRIIKRITNSSGNEDEDPEDNRASNRRLIEDNAAEGPYRDNPENSTTVIVEDRGIHDQTPRVLPLTLTENLWRG</sequence>
<evidence type="ECO:0000256" key="4">
    <source>
        <dbReference type="ARBA" id="ARBA00023136"/>
    </source>
</evidence>
<dbReference type="InterPro" id="IPR008952">
    <property type="entry name" value="Tetraspanin_EC2_sf"/>
</dbReference>
<feature type="transmembrane region" description="Helical" evidence="5">
    <location>
        <begin position="7"/>
        <end position="28"/>
    </location>
</feature>
<evidence type="ECO:0000256" key="1">
    <source>
        <dbReference type="ARBA" id="ARBA00004141"/>
    </source>
</evidence>
<feature type="transmembrane region" description="Helical" evidence="5">
    <location>
        <begin position="40"/>
        <end position="63"/>
    </location>
</feature>
<dbReference type="SUPFAM" id="SSF48652">
    <property type="entry name" value="Tetraspanin"/>
    <property type="match status" value="1"/>
</dbReference>
<proteinExistence type="predicted"/>
<dbReference type="Proteomes" id="UP000824998">
    <property type="component" value="Unassembled WGS sequence"/>
</dbReference>
<dbReference type="InterPro" id="IPR018499">
    <property type="entry name" value="Tetraspanin/Peripherin"/>
</dbReference>
<dbReference type="OrthoDB" id="71600at2759"/>
<dbReference type="AlphaFoldDB" id="A0A9P7YFW6"/>
<organism evidence="6 7">
    <name type="scientific">Amylocarpus encephaloides</name>
    <dbReference type="NCBI Taxonomy" id="45428"/>
    <lineage>
        <taxon>Eukaryota</taxon>
        <taxon>Fungi</taxon>
        <taxon>Dikarya</taxon>
        <taxon>Ascomycota</taxon>
        <taxon>Pezizomycotina</taxon>
        <taxon>Leotiomycetes</taxon>
        <taxon>Helotiales</taxon>
        <taxon>Helotiales incertae sedis</taxon>
        <taxon>Amylocarpus</taxon>
    </lineage>
</organism>
<reference evidence="6" key="1">
    <citation type="journal article" date="2021" name="IMA Fungus">
        <title>Genomic characterization of three marine fungi, including Emericellopsis atlantica sp. nov. with signatures of a generalist lifestyle and marine biomass degradation.</title>
        <authorList>
            <person name="Hagestad O.C."/>
            <person name="Hou L."/>
            <person name="Andersen J.H."/>
            <person name="Hansen E.H."/>
            <person name="Altermark B."/>
            <person name="Li C."/>
            <person name="Kuhnert E."/>
            <person name="Cox R.J."/>
            <person name="Crous P.W."/>
            <person name="Spatafora J.W."/>
            <person name="Lail K."/>
            <person name="Amirebrahimi M."/>
            <person name="Lipzen A."/>
            <person name="Pangilinan J."/>
            <person name="Andreopoulos W."/>
            <person name="Hayes R.D."/>
            <person name="Ng V."/>
            <person name="Grigoriev I.V."/>
            <person name="Jackson S.A."/>
            <person name="Sutton T.D.S."/>
            <person name="Dobson A.D.W."/>
            <person name="Rama T."/>
        </authorList>
    </citation>
    <scope>NUCLEOTIDE SEQUENCE</scope>
    <source>
        <strain evidence="6">TRa018bII</strain>
    </source>
</reference>
<keyword evidence="3 5" id="KW-1133">Transmembrane helix</keyword>
<keyword evidence="2 5" id="KW-0812">Transmembrane</keyword>
<feature type="transmembrane region" description="Helical" evidence="5">
    <location>
        <begin position="178"/>
        <end position="201"/>
    </location>
</feature>
<keyword evidence="4 5" id="KW-0472">Membrane</keyword>
<evidence type="ECO:0000256" key="3">
    <source>
        <dbReference type="ARBA" id="ARBA00022989"/>
    </source>
</evidence>
<gene>
    <name evidence="6" type="ORF">BJ875DRAFT_485406</name>
</gene>
<evidence type="ECO:0000256" key="2">
    <source>
        <dbReference type="ARBA" id="ARBA00022692"/>
    </source>
</evidence>
<protein>
    <submittedName>
        <fullName evidence="6">Tetraspanin Tsp3</fullName>
    </submittedName>
</protein>
<evidence type="ECO:0000256" key="5">
    <source>
        <dbReference type="SAM" id="Phobius"/>
    </source>
</evidence>
<comment type="caution">
    <text evidence="6">The sequence shown here is derived from an EMBL/GenBank/DDBJ whole genome shotgun (WGS) entry which is preliminary data.</text>
</comment>
<accession>A0A9P7YFW6</accession>
<evidence type="ECO:0000313" key="6">
    <source>
        <dbReference type="EMBL" id="KAG9233153.1"/>
    </source>
</evidence>
<keyword evidence="7" id="KW-1185">Reference proteome</keyword>
<dbReference type="EMBL" id="MU251513">
    <property type="protein sequence ID" value="KAG9233153.1"/>
    <property type="molecule type" value="Genomic_DNA"/>
</dbReference>
<dbReference type="Pfam" id="PF00335">
    <property type="entry name" value="Tetraspanin"/>
    <property type="match status" value="1"/>
</dbReference>